<evidence type="ECO:0000256" key="2">
    <source>
        <dbReference type="SAM" id="Phobius"/>
    </source>
</evidence>
<feature type="transmembrane region" description="Helical" evidence="2">
    <location>
        <begin position="73"/>
        <end position="101"/>
    </location>
</feature>
<evidence type="ECO:0000313" key="3">
    <source>
        <dbReference type="EMBL" id="SMX73315.1"/>
    </source>
</evidence>
<organism evidence="3 4">
    <name type="scientific">Brevibacterium antiquum CNRZ 918</name>
    <dbReference type="NCBI Taxonomy" id="1255637"/>
    <lineage>
        <taxon>Bacteria</taxon>
        <taxon>Bacillati</taxon>
        <taxon>Actinomycetota</taxon>
        <taxon>Actinomycetes</taxon>
        <taxon>Micrococcales</taxon>
        <taxon>Brevibacteriaceae</taxon>
        <taxon>Brevibacterium</taxon>
    </lineage>
</organism>
<dbReference type="AlphaFoldDB" id="A0A2H1IDS9"/>
<feature type="transmembrane region" description="Helical" evidence="2">
    <location>
        <begin position="157"/>
        <end position="181"/>
    </location>
</feature>
<evidence type="ECO:0008006" key="5">
    <source>
        <dbReference type="Google" id="ProtNLM"/>
    </source>
</evidence>
<evidence type="ECO:0000313" key="4">
    <source>
        <dbReference type="Proteomes" id="UP000234433"/>
    </source>
</evidence>
<evidence type="ECO:0000256" key="1">
    <source>
        <dbReference type="SAM" id="MobiDB-lite"/>
    </source>
</evidence>
<keyword evidence="2" id="KW-0472">Membrane</keyword>
<dbReference type="Proteomes" id="UP000234433">
    <property type="component" value="Unassembled WGS sequence"/>
</dbReference>
<keyword evidence="2" id="KW-1133">Transmembrane helix</keyword>
<dbReference type="EMBL" id="FXZD01000002">
    <property type="protein sequence ID" value="SMX73315.1"/>
    <property type="molecule type" value="Genomic_DNA"/>
</dbReference>
<name>A0A2H1IDS9_9MICO</name>
<feature type="region of interest" description="Disordered" evidence="1">
    <location>
        <begin position="1"/>
        <end position="22"/>
    </location>
</feature>
<sequence length="182" mass="18678">MAGVDSVEDMTSPDFTYPQPTDDELAAQQPYTAARGNHVHGVVHSSAVGQAPTSPGVQPDHDRISPAGANRPLLGTVALVVTIVSAGLSLLASIVLGVTIGPMENENGYYFADTPSWYQNLAIALAGLQVLCAALGVTGLIMGIVSVATSRARTQGVVAIAIAALAPFVSFGIFMILSFTVA</sequence>
<proteinExistence type="predicted"/>
<protein>
    <recommendedName>
        <fullName evidence="5">DUF4064 domain-containing protein</fullName>
    </recommendedName>
</protein>
<keyword evidence="2" id="KW-0812">Transmembrane</keyword>
<reference evidence="3 4" key="1">
    <citation type="submission" date="2017-03" db="EMBL/GenBank/DDBJ databases">
        <authorList>
            <person name="Afonso C.L."/>
            <person name="Miller P.J."/>
            <person name="Scott M.A."/>
            <person name="Spackman E."/>
            <person name="Goraichik I."/>
            <person name="Dimitrov K.M."/>
            <person name="Suarez D.L."/>
            <person name="Swayne D.E."/>
        </authorList>
    </citation>
    <scope>NUCLEOTIDE SEQUENCE [LARGE SCALE GENOMIC DNA]</scope>
    <source>
        <strain evidence="3 4">CNRZ 918</strain>
    </source>
</reference>
<accession>A0A2H1IDS9</accession>
<feature type="transmembrane region" description="Helical" evidence="2">
    <location>
        <begin position="121"/>
        <end position="145"/>
    </location>
</feature>
<gene>
    <name evidence="3" type="ORF">BANT918_00875</name>
</gene>